<name>A0A7X0HPV7_9BACI</name>
<dbReference type="InterPro" id="IPR038765">
    <property type="entry name" value="Papain-like_cys_pep_sf"/>
</dbReference>
<accession>A0A7X0HPV7</accession>
<dbReference type="Gene3D" id="3.90.1720.10">
    <property type="entry name" value="endopeptidase domain like (from Nostoc punctiforme)"/>
    <property type="match status" value="1"/>
</dbReference>
<organism evidence="1 2">
    <name type="scientific">Bacillus benzoevorans</name>
    <dbReference type="NCBI Taxonomy" id="1456"/>
    <lineage>
        <taxon>Bacteria</taxon>
        <taxon>Bacillati</taxon>
        <taxon>Bacillota</taxon>
        <taxon>Bacilli</taxon>
        <taxon>Bacillales</taxon>
        <taxon>Bacillaceae</taxon>
        <taxon>Bacillus</taxon>
    </lineage>
</organism>
<proteinExistence type="predicted"/>
<dbReference type="AlphaFoldDB" id="A0A7X0HPV7"/>
<dbReference type="Proteomes" id="UP000531594">
    <property type="component" value="Unassembled WGS sequence"/>
</dbReference>
<dbReference type="EMBL" id="JACHGK010000003">
    <property type="protein sequence ID" value="MBB6444780.1"/>
    <property type="molecule type" value="Genomic_DNA"/>
</dbReference>
<dbReference type="RefSeq" id="WP_184524166.1">
    <property type="nucleotide sequence ID" value="NZ_JACHGK010000003.1"/>
</dbReference>
<protein>
    <submittedName>
        <fullName evidence="1">Uncharacterized protein</fullName>
    </submittedName>
</protein>
<sequence length="208" mass="24396">MERKVYLILTDTGTFFTRMIKLYTKKPYNHASLSFDPHFSEIYSFGRKKPRNPFIGGFVKECIYTGLLKQADCAIYSCCISEQQYQKMLHFIKEIEEKKEQYRYNFLGLLAIPFHKTVHREHAYFCSQFVAAVLTEGNVIQCSKQLSHMTPHDLQQVASFHLLYQGTVEGFIKKNSLMRKVRTEMKTHAALGKLRQKIASACVFFFWY</sequence>
<reference evidence="1 2" key="1">
    <citation type="submission" date="2020-08" db="EMBL/GenBank/DDBJ databases">
        <title>Genomic Encyclopedia of Type Strains, Phase IV (KMG-IV): sequencing the most valuable type-strain genomes for metagenomic binning, comparative biology and taxonomic classification.</title>
        <authorList>
            <person name="Goeker M."/>
        </authorList>
    </citation>
    <scope>NUCLEOTIDE SEQUENCE [LARGE SCALE GENOMIC DNA]</scope>
    <source>
        <strain evidence="1 2">DSM 5391</strain>
    </source>
</reference>
<keyword evidence="2" id="KW-1185">Reference proteome</keyword>
<gene>
    <name evidence="1" type="ORF">HNR53_001389</name>
</gene>
<comment type="caution">
    <text evidence="1">The sequence shown here is derived from an EMBL/GenBank/DDBJ whole genome shotgun (WGS) entry which is preliminary data.</text>
</comment>
<evidence type="ECO:0000313" key="1">
    <source>
        <dbReference type="EMBL" id="MBB6444780.1"/>
    </source>
</evidence>
<dbReference type="SUPFAM" id="SSF54001">
    <property type="entry name" value="Cysteine proteinases"/>
    <property type="match status" value="1"/>
</dbReference>
<evidence type="ECO:0000313" key="2">
    <source>
        <dbReference type="Proteomes" id="UP000531594"/>
    </source>
</evidence>